<proteinExistence type="predicted"/>
<organism evidence="1 2">
    <name type="scientific">Planotetraspora mira</name>
    <dbReference type="NCBI Taxonomy" id="58121"/>
    <lineage>
        <taxon>Bacteria</taxon>
        <taxon>Bacillati</taxon>
        <taxon>Actinomycetota</taxon>
        <taxon>Actinomycetes</taxon>
        <taxon>Streptosporangiales</taxon>
        <taxon>Streptosporangiaceae</taxon>
        <taxon>Planotetraspora</taxon>
    </lineage>
</organism>
<keyword evidence="2" id="KW-1185">Reference proteome</keyword>
<evidence type="ECO:0000313" key="1">
    <source>
        <dbReference type="EMBL" id="GII33021.1"/>
    </source>
</evidence>
<evidence type="ECO:0000313" key="2">
    <source>
        <dbReference type="Proteomes" id="UP000650628"/>
    </source>
</evidence>
<dbReference type="AlphaFoldDB" id="A0A8J3XA55"/>
<accession>A0A8J3XA55</accession>
<gene>
    <name evidence="1" type="ORF">Pmi06nite_64630</name>
</gene>
<reference evidence="1 2" key="1">
    <citation type="submission" date="2021-01" db="EMBL/GenBank/DDBJ databases">
        <title>Whole genome shotgun sequence of Planotetraspora mira NBRC 15435.</title>
        <authorList>
            <person name="Komaki H."/>
            <person name="Tamura T."/>
        </authorList>
    </citation>
    <scope>NUCLEOTIDE SEQUENCE [LARGE SCALE GENOMIC DNA]</scope>
    <source>
        <strain evidence="1 2">NBRC 15435</strain>
    </source>
</reference>
<protein>
    <submittedName>
        <fullName evidence="1">Uncharacterized protein</fullName>
    </submittedName>
</protein>
<sequence length="355" mass="38770">MGLTKADVAAIAKNADSSMSTKIVKTLAHHGTKPAAVAHALALTPMSAPQRRKLLYALVKSSPEGAARLSLLANVDARLRVELPTRLANTPLTLVNFGVSTTDEMADLITARLTRMETGAASLAEFQAGLDGWRRNIVGSVLFERLIKYDPHLSLFINKYGTDFIRIINNDIADKPRALLGVDGKARTVSELFGPPRKVVKVALVGPDDVTREFTDFGQLAVNPQDWWAFLPIELKLERALAGVAGQFSEFRPRLSVAKSMIATVIEGGEEVQHIIKPAQLVFLRHDLGQTVIAPTSAKQIAAIRASGPIDPSSIASIVDFGPAFSHKHQSMYYRARVLVDRRWLEELIMPLTDP</sequence>
<dbReference type="EMBL" id="BOOO01000037">
    <property type="protein sequence ID" value="GII33021.1"/>
    <property type="molecule type" value="Genomic_DNA"/>
</dbReference>
<comment type="caution">
    <text evidence="1">The sequence shown here is derived from an EMBL/GenBank/DDBJ whole genome shotgun (WGS) entry which is preliminary data.</text>
</comment>
<name>A0A8J3XA55_9ACTN</name>
<dbReference type="Proteomes" id="UP000650628">
    <property type="component" value="Unassembled WGS sequence"/>
</dbReference>